<organism evidence="1 2">
    <name type="scientific">Acidovorax temperans</name>
    <dbReference type="NCBI Taxonomy" id="80878"/>
    <lineage>
        <taxon>Bacteria</taxon>
        <taxon>Pseudomonadati</taxon>
        <taxon>Pseudomonadota</taxon>
        <taxon>Betaproteobacteria</taxon>
        <taxon>Burkholderiales</taxon>
        <taxon>Comamonadaceae</taxon>
        <taxon>Acidovorax</taxon>
    </lineage>
</organism>
<reference evidence="1 2" key="1">
    <citation type="submission" date="2019-06" db="EMBL/GenBank/DDBJ databases">
        <title>Genomic Encyclopedia of Archaeal and Bacterial Type Strains, Phase II (KMG-II): from individual species to whole genera.</title>
        <authorList>
            <person name="Goeker M."/>
        </authorList>
    </citation>
    <scope>NUCLEOTIDE SEQUENCE [LARGE SCALE GENOMIC DNA]</scope>
    <source>
        <strain evidence="1 2">DSM 7270</strain>
    </source>
</reference>
<dbReference type="RefSeq" id="WP_210570618.1">
    <property type="nucleotide sequence ID" value="NZ_VFPV01000002.1"/>
</dbReference>
<evidence type="ECO:0000313" key="2">
    <source>
        <dbReference type="Proteomes" id="UP000316993"/>
    </source>
</evidence>
<proteinExistence type="predicted"/>
<sequence length="75" mass="8484">MSRNQLNIRVSDELEELIDKKRIELASTLKVIPTRSDVVRFALESYLGVSVKQTDADRRTTEGKAISAKKKSADY</sequence>
<accession>A0A543L7U7</accession>
<dbReference type="Proteomes" id="UP000316993">
    <property type="component" value="Unassembled WGS sequence"/>
</dbReference>
<name>A0A543L7U7_9BURK</name>
<evidence type="ECO:0000313" key="1">
    <source>
        <dbReference type="EMBL" id="TQN03418.1"/>
    </source>
</evidence>
<comment type="caution">
    <text evidence="1">The sequence shown here is derived from an EMBL/GenBank/DDBJ whole genome shotgun (WGS) entry which is preliminary data.</text>
</comment>
<protein>
    <submittedName>
        <fullName evidence="1">Uncharacterized protein</fullName>
    </submittedName>
</protein>
<dbReference type="EMBL" id="VFPV01000002">
    <property type="protein sequence ID" value="TQN03418.1"/>
    <property type="molecule type" value="Genomic_DNA"/>
</dbReference>
<dbReference type="AlphaFoldDB" id="A0A543L7U7"/>
<gene>
    <name evidence="1" type="ORF">BDD18_2097</name>
</gene>